<dbReference type="RefSeq" id="WP_220205643.1">
    <property type="nucleotide sequence ID" value="NZ_BNJK01000001.1"/>
</dbReference>
<keyword evidence="2" id="KW-1185">Reference proteome</keyword>
<organism evidence="1 2">
    <name type="scientific">Reticulibacter mediterranei</name>
    <dbReference type="NCBI Taxonomy" id="2778369"/>
    <lineage>
        <taxon>Bacteria</taxon>
        <taxon>Bacillati</taxon>
        <taxon>Chloroflexota</taxon>
        <taxon>Ktedonobacteria</taxon>
        <taxon>Ktedonobacterales</taxon>
        <taxon>Reticulibacteraceae</taxon>
        <taxon>Reticulibacter</taxon>
    </lineage>
</organism>
<comment type="caution">
    <text evidence="1">The sequence shown here is derived from an EMBL/GenBank/DDBJ whole genome shotgun (WGS) entry which is preliminary data.</text>
</comment>
<proteinExistence type="predicted"/>
<name>A0A8J3IRK0_9CHLR</name>
<dbReference type="AlphaFoldDB" id="A0A8J3IRK0"/>
<protein>
    <submittedName>
        <fullName evidence="1">Uncharacterized protein</fullName>
    </submittedName>
</protein>
<accession>A0A8J3IRK0</accession>
<dbReference type="EMBL" id="BNJK01000001">
    <property type="protein sequence ID" value="GHO94936.1"/>
    <property type="molecule type" value="Genomic_DNA"/>
</dbReference>
<dbReference type="SUPFAM" id="SSF101898">
    <property type="entry name" value="NHL repeat"/>
    <property type="match status" value="1"/>
</dbReference>
<sequence length="317" mass="35180">MHILLSCISTKHSMLKKHWKDSKEDREKTECPLTVLGSQAKPKEDQGGLLCVLNGGPSVQSAVELSMPAGMAPSDGGVLVAALDTIHEVSHDLSTVKRDVISLPVFNLLHSLTRTKRGYLVASTGLDAIFEFTREGEILWDWWATDHGFEYAPTGERRILDKNADHRGTKYGTLAQTTHVNSAAELPDGRILASLFHQGMIVAIDRETGNWQSVLEGLDHPHAIRVIADNYISLADTGRGRGLIVKITDGKGSIEAEVDANTNWLQDSYYDQRSDSWILVDGKNTRVTVRTGTNGDRLLTQYNLDPEWRLYEAMPLY</sequence>
<dbReference type="Proteomes" id="UP000597444">
    <property type="component" value="Unassembled WGS sequence"/>
</dbReference>
<evidence type="ECO:0000313" key="1">
    <source>
        <dbReference type="EMBL" id="GHO94936.1"/>
    </source>
</evidence>
<reference evidence="1" key="1">
    <citation type="submission" date="2020-10" db="EMBL/GenBank/DDBJ databases">
        <title>Taxonomic study of unclassified bacteria belonging to the class Ktedonobacteria.</title>
        <authorList>
            <person name="Yabe S."/>
            <person name="Wang C.M."/>
            <person name="Zheng Y."/>
            <person name="Sakai Y."/>
            <person name="Cavaletti L."/>
            <person name="Monciardini P."/>
            <person name="Donadio S."/>
        </authorList>
    </citation>
    <scope>NUCLEOTIDE SEQUENCE</scope>
    <source>
        <strain evidence="1">ID150040</strain>
    </source>
</reference>
<gene>
    <name evidence="1" type="ORF">KSF_049840</name>
</gene>
<evidence type="ECO:0000313" key="2">
    <source>
        <dbReference type="Proteomes" id="UP000597444"/>
    </source>
</evidence>